<keyword evidence="5" id="KW-0479">Metal-binding</keyword>
<accession>A0AA39HVL8</accession>
<dbReference type="PANTHER" id="PTHR10642:SF26">
    <property type="entry name" value="RIBONUCLEASE H1"/>
    <property type="match status" value="1"/>
</dbReference>
<dbReference type="GO" id="GO:0004523">
    <property type="term" value="F:RNA-DNA hybrid ribonuclease activity"/>
    <property type="evidence" value="ECO:0007669"/>
    <property type="project" value="UniProtKB-EC"/>
</dbReference>
<dbReference type="EC" id="3.1.26.4" evidence="3"/>
<dbReference type="InterPro" id="IPR036397">
    <property type="entry name" value="RNaseH_sf"/>
</dbReference>
<dbReference type="InterPro" id="IPR012337">
    <property type="entry name" value="RNaseH-like_sf"/>
</dbReference>
<feature type="region of interest" description="Disordered" evidence="8">
    <location>
        <begin position="378"/>
        <end position="405"/>
    </location>
</feature>
<comment type="catalytic activity">
    <reaction evidence="1">
        <text>Endonucleolytic cleavage to 5'-phosphomonoester.</text>
        <dbReference type="EC" id="3.1.26.4"/>
    </reaction>
</comment>
<evidence type="ECO:0000256" key="6">
    <source>
        <dbReference type="ARBA" id="ARBA00022759"/>
    </source>
</evidence>
<dbReference type="GO" id="GO:0003676">
    <property type="term" value="F:nucleic acid binding"/>
    <property type="evidence" value="ECO:0007669"/>
    <property type="project" value="InterPro"/>
</dbReference>
<protein>
    <recommendedName>
        <fullName evidence="3">ribonuclease H</fullName>
        <ecNumber evidence="3">3.1.26.4</ecNumber>
    </recommendedName>
</protein>
<dbReference type="Pfam" id="PF00075">
    <property type="entry name" value="RNase_H"/>
    <property type="match status" value="1"/>
</dbReference>
<evidence type="ECO:0000256" key="7">
    <source>
        <dbReference type="ARBA" id="ARBA00022801"/>
    </source>
</evidence>
<organism evidence="10 11">
    <name type="scientific">Steinernema hermaphroditum</name>
    <dbReference type="NCBI Taxonomy" id="289476"/>
    <lineage>
        <taxon>Eukaryota</taxon>
        <taxon>Metazoa</taxon>
        <taxon>Ecdysozoa</taxon>
        <taxon>Nematoda</taxon>
        <taxon>Chromadorea</taxon>
        <taxon>Rhabditida</taxon>
        <taxon>Tylenchina</taxon>
        <taxon>Panagrolaimomorpha</taxon>
        <taxon>Strongyloidoidea</taxon>
        <taxon>Steinernematidae</taxon>
        <taxon>Steinernema</taxon>
    </lineage>
</organism>
<evidence type="ECO:0000259" key="9">
    <source>
        <dbReference type="Pfam" id="PF00075"/>
    </source>
</evidence>
<keyword evidence="4" id="KW-0540">Nuclease</keyword>
<evidence type="ECO:0000256" key="8">
    <source>
        <dbReference type="SAM" id="MobiDB-lite"/>
    </source>
</evidence>
<evidence type="ECO:0000256" key="1">
    <source>
        <dbReference type="ARBA" id="ARBA00000077"/>
    </source>
</evidence>
<dbReference type="InterPro" id="IPR002156">
    <property type="entry name" value="RNaseH_domain"/>
</dbReference>
<dbReference type="GO" id="GO:0046872">
    <property type="term" value="F:metal ion binding"/>
    <property type="evidence" value="ECO:0007669"/>
    <property type="project" value="UniProtKB-KW"/>
</dbReference>
<evidence type="ECO:0000256" key="2">
    <source>
        <dbReference type="ARBA" id="ARBA00005300"/>
    </source>
</evidence>
<dbReference type="Gene3D" id="3.30.420.10">
    <property type="entry name" value="Ribonuclease H-like superfamily/Ribonuclease H"/>
    <property type="match status" value="2"/>
</dbReference>
<dbReference type="SUPFAM" id="SSF53098">
    <property type="entry name" value="Ribonuclease H-like"/>
    <property type="match status" value="2"/>
</dbReference>
<name>A0AA39HVL8_9BILA</name>
<proteinExistence type="inferred from homology"/>
<keyword evidence="7" id="KW-0378">Hydrolase</keyword>
<keyword evidence="11" id="KW-1185">Reference proteome</keyword>
<comment type="caution">
    <text evidence="10">The sequence shown here is derived from an EMBL/GenBank/DDBJ whole genome shotgun (WGS) entry which is preliminary data.</text>
</comment>
<evidence type="ECO:0000256" key="3">
    <source>
        <dbReference type="ARBA" id="ARBA00012180"/>
    </source>
</evidence>
<dbReference type="AlphaFoldDB" id="A0AA39HVL8"/>
<comment type="similarity">
    <text evidence="2">Belongs to the RNase H family.</text>
</comment>
<dbReference type="Proteomes" id="UP001175271">
    <property type="component" value="Unassembled WGS sequence"/>
</dbReference>
<keyword evidence="6" id="KW-0255">Endonuclease</keyword>
<gene>
    <name evidence="10" type="ORF">QR680_005820</name>
</gene>
<evidence type="ECO:0000313" key="10">
    <source>
        <dbReference type="EMBL" id="KAK0411748.1"/>
    </source>
</evidence>
<reference evidence="10" key="1">
    <citation type="submission" date="2023-06" db="EMBL/GenBank/DDBJ databases">
        <title>Genomic analysis of the entomopathogenic nematode Steinernema hermaphroditum.</title>
        <authorList>
            <person name="Schwarz E.M."/>
            <person name="Heppert J.K."/>
            <person name="Baniya A."/>
            <person name="Schwartz H.T."/>
            <person name="Tan C.-H."/>
            <person name="Antoshechkin I."/>
            <person name="Sternberg P.W."/>
            <person name="Goodrich-Blair H."/>
            <person name="Dillman A.R."/>
        </authorList>
    </citation>
    <scope>NUCLEOTIDE SEQUENCE</scope>
    <source>
        <strain evidence="10">PS9179</strain>
        <tissue evidence="10">Whole animal</tissue>
    </source>
</reference>
<dbReference type="GO" id="GO:0043137">
    <property type="term" value="P:DNA replication, removal of RNA primer"/>
    <property type="evidence" value="ECO:0007669"/>
    <property type="project" value="TreeGrafter"/>
</dbReference>
<evidence type="ECO:0000313" key="11">
    <source>
        <dbReference type="Proteomes" id="UP001175271"/>
    </source>
</evidence>
<dbReference type="EMBL" id="JAUCMV010000003">
    <property type="protein sequence ID" value="KAK0411748.1"/>
    <property type="molecule type" value="Genomic_DNA"/>
</dbReference>
<evidence type="ECO:0000256" key="5">
    <source>
        <dbReference type="ARBA" id="ARBA00022723"/>
    </source>
</evidence>
<dbReference type="InterPro" id="IPR050092">
    <property type="entry name" value="RNase_H"/>
</dbReference>
<sequence length="405" mass="46561">MLSRTALRFLSLRRPIARFLSTPAEADHGDPSKDPEFLRSLEQSKGRTHELSHEDDFYWHNAPVVSAVTSYSKKHGAQIGIFWEPNNEYNVLKNIPSQNYGAASLESMIAVLRQAVYDRHVDKLIVYTGSDYIEKLVNRYLPVWKANDFVKKDGTEVKHRELIEELASLVEKLQLKVKHASALKDKEVKEALESEFASESFHDEVIEQNKKKKKYTFNIAELSEFGPVVYTAAAENVEGSFRRGGYAVKWADKEYELLDDTRRLNMVPATLFRSQLCAIILALETAIEQGLKKIVIVTDSYAFLRWQTHNWTTDSGKRIANYSLYCRILTYMEEIDVKFVVMPDKSEPGSDVEQVRLMAEDGLAYPILKETERKWNQKFMENAPTGRKSSASKEELTVEEEEERD</sequence>
<dbReference type="PANTHER" id="PTHR10642">
    <property type="entry name" value="RIBONUCLEASE H1"/>
    <property type="match status" value="1"/>
</dbReference>
<feature type="domain" description="RNase H type-1" evidence="9">
    <location>
        <begin position="73"/>
        <end position="182"/>
    </location>
</feature>
<evidence type="ECO:0000256" key="4">
    <source>
        <dbReference type="ARBA" id="ARBA00022722"/>
    </source>
</evidence>